<dbReference type="Gene3D" id="2.60.120.260">
    <property type="entry name" value="Galactose-binding domain-like"/>
    <property type="match status" value="2"/>
</dbReference>
<dbReference type="InterPro" id="IPR013783">
    <property type="entry name" value="Ig-like_fold"/>
</dbReference>
<protein>
    <recommendedName>
        <fullName evidence="2">alpha-L-rhamnosidase</fullName>
        <ecNumber evidence="2">3.2.1.40</ecNumber>
    </recommendedName>
</protein>
<sequence>MPTVLPALDAHDAATRVVSLRTQYPEELLGVPSEGLRLTWALAHGSAAQIGYQLRWGEAAIEEEPVRSAASIGMPAPGGVLGSDETRRYAVRVATADGWSAWSEPLVVEGALAAADFVAQGIGAELPLGGPAALLRTTFRLESEPIRARLRSTSLGLHELRLNGAKAGDEHLAPGWTAYQERVVVATLDVTGLLRRGENVLSGLLADGWYRGRLGWVDGVEHYGTQLALVAQLDVELADGSTVRVVTGPGWRTATGAVRTNSLYDGADLDLAAEPVGWDAPGFDDSGWAEATIVDLDRSLLEPRVTTGVRTVAELPMAVRDSTADGGALVLDAGQNIAGWVRLVVRGGAGDRVTVRHAEVLEPDGSLHTRSLRSARATETYVLAADGETTLEPAFTFHGFQFADVSGAEVVSATAVAISSAVRPRSSFASSVPALDRLHSNVVWSQLDNFVSVPTDCPQRDERLGWTGDAQAFAATASTLFDVESFWSSWLRDLEIDQSDAEGVPAVVPNILGEAFSAEGESQGSMGRAGWADAATIVPWAVYESYGDPAVILRQADSMRRWVDHLERRSGEDGFLPVEFQFGDWLDPDAPSDEPWRAKVSAEFVAHAFWAHSARLTARAEELAGDEGSARRYHAMADAVAERAWARWGEHAVQSQTGCALALQFRIAPESDRDRIGRELATLVRTEDGRIATGFLGTPLVLHALAETGHIDEAYLMLLRRESPSWLYQVEMGATTVWERWDSLRPDGSIHSGDMASDGSVMLSFNHYAYGAVVDWLYRYVAGIAPTPDDPGYRTVLVRPRPAEGVTAAAAHVNARHGRVAIDWELDPETRDLRIDLDVPPGARAVLDLPITAESVVAVDGESGAWAELGPGHHRIDVRTARVAAALGSVRAG</sequence>
<reference evidence="8" key="1">
    <citation type="submission" date="2024-05" db="EMBL/GenBank/DDBJ databases">
        <authorList>
            <person name="Yu L."/>
        </authorList>
    </citation>
    <scope>NUCLEOTIDE SEQUENCE</scope>
    <source>
        <strain evidence="8">G08B096</strain>
    </source>
</reference>
<dbReference type="Gene3D" id="2.60.420.10">
    <property type="entry name" value="Maltose phosphorylase, domain 3"/>
    <property type="match status" value="1"/>
</dbReference>
<proteinExistence type="predicted"/>
<evidence type="ECO:0000256" key="3">
    <source>
        <dbReference type="ARBA" id="ARBA00022801"/>
    </source>
</evidence>
<name>A0AAU7W7V0_9MICO</name>
<dbReference type="PANTHER" id="PTHR33307:SF6">
    <property type="entry name" value="ALPHA-RHAMNOSIDASE (EUROFUNG)-RELATED"/>
    <property type="match status" value="1"/>
</dbReference>
<dbReference type="SUPFAM" id="SSF48208">
    <property type="entry name" value="Six-hairpin glycosidases"/>
    <property type="match status" value="1"/>
</dbReference>
<dbReference type="InterPro" id="IPR013737">
    <property type="entry name" value="Bac_rhamnosid_N"/>
</dbReference>
<evidence type="ECO:0000259" key="7">
    <source>
        <dbReference type="Pfam" id="PF17390"/>
    </source>
</evidence>
<dbReference type="Gene3D" id="1.50.10.10">
    <property type="match status" value="1"/>
</dbReference>
<dbReference type="RefSeq" id="WP_350348073.1">
    <property type="nucleotide sequence ID" value="NZ_CP158374.1"/>
</dbReference>
<dbReference type="Pfam" id="PF05592">
    <property type="entry name" value="Bac_rhamnosid"/>
    <property type="match status" value="1"/>
</dbReference>
<evidence type="ECO:0000259" key="5">
    <source>
        <dbReference type="Pfam" id="PF08531"/>
    </source>
</evidence>
<feature type="domain" description="Alpha-L-rhamnosidase six-hairpin glycosidase" evidence="6">
    <location>
        <begin position="426"/>
        <end position="781"/>
    </location>
</feature>
<evidence type="ECO:0000259" key="6">
    <source>
        <dbReference type="Pfam" id="PF17389"/>
    </source>
</evidence>
<gene>
    <name evidence="8" type="ORF">ABIQ69_15765</name>
</gene>
<accession>A0AAU7W7V0</accession>
<dbReference type="Pfam" id="PF17390">
    <property type="entry name" value="Bac_rhamnosid_C"/>
    <property type="match status" value="1"/>
</dbReference>
<feature type="domain" description="Bacterial alpha-L-rhamnosidase N-terminal" evidence="5">
    <location>
        <begin position="145"/>
        <end position="311"/>
    </location>
</feature>
<feature type="domain" description="Alpha-L-rhamnosidase C-terminal" evidence="7">
    <location>
        <begin position="783"/>
        <end position="860"/>
    </location>
</feature>
<evidence type="ECO:0000256" key="2">
    <source>
        <dbReference type="ARBA" id="ARBA00012652"/>
    </source>
</evidence>
<dbReference type="InterPro" id="IPR035396">
    <property type="entry name" value="Bac_rhamnosid6H"/>
</dbReference>
<dbReference type="InterPro" id="IPR008928">
    <property type="entry name" value="6-hairpin_glycosidase_sf"/>
</dbReference>
<comment type="catalytic activity">
    <reaction evidence="1">
        <text>Hydrolysis of terminal non-reducing alpha-L-rhamnose residues in alpha-L-rhamnosides.</text>
        <dbReference type="EC" id="3.2.1.40"/>
    </reaction>
</comment>
<evidence type="ECO:0000256" key="1">
    <source>
        <dbReference type="ARBA" id="ARBA00001445"/>
    </source>
</evidence>
<dbReference type="PIRSF" id="PIRSF010631">
    <property type="entry name" value="A-rhamnsds"/>
    <property type="match status" value="1"/>
</dbReference>
<dbReference type="AlphaFoldDB" id="A0AAU7W7V0"/>
<dbReference type="InterPro" id="IPR008902">
    <property type="entry name" value="Rhamnosid_concanavalin"/>
</dbReference>
<organism evidence="8">
    <name type="scientific">Agromyces sp. G08B096</name>
    <dbReference type="NCBI Taxonomy" id="3156399"/>
    <lineage>
        <taxon>Bacteria</taxon>
        <taxon>Bacillati</taxon>
        <taxon>Actinomycetota</taxon>
        <taxon>Actinomycetes</taxon>
        <taxon>Micrococcales</taxon>
        <taxon>Microbacteriaceae</taxon>
        <taxon>Agromyces</taxon>
    </lineage>
</organism>
<dbReference type="EC" id="3.2.1.40" evidence="2"/>
<dbReference type="Gene3D" id="2.60.40.10">
    <property type="entry name" value="Immunoglobulins"/>
    <property type="match status" value="1"/>
</dbReference>
<dbReference type="Pfam" id="PF25788">
    <property type="entry name" value="Ig_Rha78A_N"/>
    <property type="match status" value="1"/>
</dbReference>
<dbReference type="InterPro" id="IPR016007">
    <property type="entry name" value="Alpha_rhamnosid"/>
</dbReference>
<dbReference type="InterPro" id="IPR012341">
    <property type="entry name" value="6hp_glycosidase-like_sf"/>
</dbReference>
<dbReference type="Pfam" id="PF08531">
    <property type="entry name" value="Bac_rhamnosid_N"/>
    <property type="match status" value="1"/>
</dbReference>
<dbReference type="PANTHER" id="PTHR33307">
    <property type="entry name" value="ALPHA-RHAMNOSIDASE (EUROFUNG)"/>
    <property type="match status" value="1"/>
</dbReference>
<evidence type="ECO:0000259" key="4">
    <source>
        <dbReference type="Pfam" id="PF05592"/>
    </source>
</evidence>
<dbReference type="GO" id="GO:0005975">
    <property type="term" value="P:carbohydrate metabolic process"/>
    <property type="evidence" value="ECO:0007669"/>
    <property type="project" value="InterPro"/>
</dbReference>
<dbReference type="Pfam" id="PF17389">
    <property type="entry name" value="Bac_rhamnosid6H"/>
    <property type="match status" value="1"/>
</dbReference>
<keyword evidence="3 8" id="KW-0378">Hydrolase</keyword>
<dbReference type="EMBL" id="CP158374">
    <property type="protein sequence ID" value="XBX82052.1"/>
    <property type="molecule type" value="Genomic_DNA"/>
</dbReference>
<evidence type="ECO:0000313" key="8">
    <source>
        <dbReference type="EMBL" id="XBX82052.1"/>
    </source>
</evidence>
<dbReference type="GO" id="GO:0030596">
    <property type="term" value="F:alpha-L-rhamnosidase activity"/>
    <property type="evidence" value="ECO:0007669"/>
    <property type="project" value="UniProtKB-EC"/>
</dbReference>
<feature type="domain" description="Alpha-L-rhamnosidase concanavalin-like" evidence="4">
    <location>
        <begin position="325"/>
        <end position="410"/>
    </location>
</feature>
<dbReference type="InterPro" id="IPR035398">
    <property type="entry name" value="Bac_rhamnosid_C"/>
</dbReference>